<evidence type="ECO:0000313" key="2">
    <source>
        <dbReference type="Proteomes" id="UP001234202"/>
    </source>
</evidence>
<sequence>MAYHRIGESSGLNISNVDSRYQQNQSTFEDMFRQPAFASRVPQHHQAQNLRRPKSTSELSTSSNMAAYGAYQPGWAEGNVYQGGPSYPTSAGQRYQPGGQDHSAYQQQNGHYHPPAAQHMHLSFDPYRDNVQPYPQPSTPSRNRQPPVQLSSPQSARFSQQTPMQWRTSGLPGSPDNRRTIGPGIAVPGSRSQPGTPYIPFIENDSMRTNGSGVFPPRLGGPRKRALSEGEVQLNRQGTLLTPHATDKRASAELGIMLGSGRQKIQKGKLLPQGELPIEEKLAKLDQVKLEAKKGRKARVEVDVILESDVMVEGGQLRGRLEVRIRKSRKGESLWIGAGKVRVCGYEEHAQTDTRHIFYHYPHQLPLFSPYDDSQHPLFASPPNEEGYRLAREGFHVIPFSVRLPLNGGAKGGWVGSRTTGVKYVVVGSIKLHTPETKKRSIAHFYRPCTIYPYVPPLDIFGSTDHPTEVRSEQGLGWSLSGEKGKVRVIAELPRPDWVAGQNVWIKIFADNQSQKKIRTLNIALLEQIVLFKPPPSKKGQDSKPPDLARYSAVPIRKKICDETIEASPGTGPGYVGSPGWWTGVQPGERSRWQGSLMLPSHLLSIRRSQLIEITYIIRLTLNNTITLDVPLNIINFLSIDPPPSVNVTIPVARMTASDSRRIEMEVDSSVRANEDFGGKQGRYSGNSEDHKMEVLISERGSSRASKTKSQIFYPKDRQRPDSIYQEDGPQTRRRSPLIMPEPPAPFNKPRPSSMSSIPSGPPTPLFRPGLSKRDTSASYYSAVASLAEDEDLGVVETRRRHGRQMSLAALTGNKGDHSGRSSSLADKREEEEDMDDTVDTRVSTPLVSTYAPSVTLDASPEDSGFQELEEAERDLQFVQQASVDHDSAYDRDSASRHLESELVGETNYQRRFNDSQSEQSQGSCMDCHENLSRRSESIHTRDSASTVEEETQEEQDTSALDVATPDLSEEVLSDPDVEDTSTRPRMASLSAAREQHMLGNRSVYGSVAASVMSGVSGTETEIGKVVQAIRRDLSIRQPILAETESQELPLRRARSPVTSLIDGQPRLQGRSNSLAPPLVLPPQPSGRRPSAPAAWHRKNSYIASPINSTTRANSIAIDTIAEDAVDQQSDVKHSIGKENNVAEGSFPISVTRLEHVNQALVESSTPKSQGNAEPMGDISVSPGLAPSIAEDSASSHQDSRATTPANDVEDEQDLYVMQDNQEPLSPTEHALERLMIDADETMASLGLDTISRKNMAAKYSLASSRESDIGSRLREREGILRSPAGPRHRNSVASSAPDSPLSQYSESVGHGHDMCRSPEIQRIPITEQTTPTRRSHTAILGAARNRISNRTSGTSHTTDYLTHSPGSSISSQHMVMTPGRHHARDFDSQYQLEDIPEIRSMASDPSLRKKDADRNSTSSISSAAMMETMQLERKSSAHVFPYSRQMSGYTTEQLRPMNGMSVSVESQCDVDEMYR</sequence>
<name>A0ACC2XYE3_9TREE</name>
<organism evidence="1 2">
    <name type="scientific">Naganishia onofrii</name>
    <dbReference type="NCBI Taxonomy" id="1851511"/>
    <lineage>
        <taxon>Eukaryota</taxon>
        <taxon>Fungi</taxon>
        <taxon>Dikarya</taxon>
        <taxon>Basidiomycota</taxon>
        <taxon>Agaricomycotina</taxon>
        <taxon>Tremellomycetes</taxon>
        <taxon>Filobasidiales</taxon>
        <taxon>Filobasidiaceae</taxon>
        <taxon>Naganishia</taxon>
    </lineage>
</organism>
<dbReference type="Proteomes" id="UP001234202">
    <property type="component" value="Unassembled WGS sequence"/>
</dbReference>
<keyword evidence="2" id="KW-1185">Reference proteome</keyword>
<proteinExistence type="predicted"/>
<dbReference type="EMBL" id="JASBWV010000001">
    <property type="protein sequence ID" value="KAJ9128327.1"/>
    <property type="molecule type" value="Genomic_DNA"/>
</dbReference>
<reference evidence="1" key="1">
    <citation type="submission" date="2023-04" db="EMBL/GenBank/DDBJ databases">
        <title>Draft Genome sequencing of Naganishia species isolated from polar environments using Oxford Nanopore Technology.</title>
        <authorList>
            <person name="Leo P."/>
            <person name="Venkateswaran K."/>
        </authorList>
    </citation>
    <scope>NUCLEOTIDE SEQUENCE</scope>
    <source>
        <strain evidence="1">DBVPG 5303</strain>
    </source>
</reference>
<gene>
    <name evidence="1" type="ORF">QFC24_000620</name>
</gene>
<protein>
    <submittedName>
        <fullName evidence="1">Uncharacterized protein</fullName>
    </submittedName>
</protein>
<comment type="caution">
    <text evidence="1">The sequence shown here is derived from an EMBL/GenBank/DDBJ whole genome shotgun (WGS) entry which is preliminary data.</text>
</comment>
<evidence type="ECO:0000313" key="1">
    <source>
        <dbReference type="EMBL" id="KAJ9128327.1"/>
    </source>
</evidence>
<accession>A0ACC2XYE3</accession>